<dbReference type="Proteomes" id="UP000677228">
    <property type="component" value="Unassembled WGS sequence"/>
</dbReference>
<evidence type="ECO:0000256" key="2">
    <source>
        <dbReference type="ARBA" id="ARBA00006375"/>
    </source>
</evidence>
<evidence type="ECO:0000256" key="11">
    <source>
        <dbReference type="RuleBase" id="RU000488"/>
    </source>
</evidence>
<dbReference type="InterPro" id="IPR018108">
    <property type="entry name" value="MCP_transmembrane"/>
</dbReference>
<dbReference type="PROSITE" id="PS50920">
    <property type="entry name" value="SOLCAR"/>
    <property type="match status" value="2"/>
</dbReference>
<evidence type="ECO:0000256" key="1">
    <source>
        <dbReference type="ARBA" id="ARBA00004448"/>
    </source>
</evidence>
<feature type="repeat" description="Solcar" evidence="10">
    <location>
        <begin position="1"/>
        <end position="57"/>
    </location>
</feature>
<dbReference type="GO" id="GO:1990547">
    <property type="term" value="P:mitochondrial phosphate ion transmembrane transport"/>
    <property type="evidence" value="ECO:0007669"/>
    <property type="project" value="InterPro"/>
</dbReference>
<comment type="similarity">
    <text evidence="2 11">Belongs to the mitochondrial carrier (TC 2.A.29) family.</text>
</comment>
<comment type="caution">
    <text evidence="13">The sequence shown here is derived from an EMBL/GenBank/DDBJ whole genome shotgun (WGS) entry which is preliminary data.</text>
</comment>
<keyword evidence="5" id="KW-0677">Repeat</keyword>
<feature type="region of interest" description="Disordered" evidence="12">
    <location>
        <begin position="262"/>
        <end position="300"/>
    </location>
</feature>
<evidence type="ECO:0000313" key="13">
    <source>
        <dbReference type="EMBL" id="CAF1122735.1"/>
    </source>
</evidence>
<evidence type="ECO:0000256" key="6">
    <source>
        <dbReference type="ARBA" id="ARBA00022792"/>
    </source>
</evidence>
<dbReference type="InterPro" id="IPR023395">
    <property type="entry name" value="MCP_dom_sf"/>
</dbReference>
<keyword evidence="8" id="KW-0496">Mitochondrion</keyword>
<dbReference type="AlphaFoldDB" id="A0A8S2ED09"/>
<dbReference type="GO" id="GO:0005315">
    <property type="term" value="F:phosphate transmembrane transporter activity"/>
    <property type="evidence" value="ECO:0007669"/>
    <property type="project" value="InterPro"/>
</dbReference>
<proteinExistence type="inferred from homology"/>
<evidence type="ECO:0000256" key="10">
    <source>
        <dbReference type="PROSITE-ProRule" id="PRU00282"/>
    </source>
</evidence>
<dbReference type="Pfam" id="PF00153">
    <property type="entry name" value="Mito_carr"/>
    <property type="match status" value="2"/>
</dbReference>
<keyword evidence="9 10" id="KW-0472">Membrane</keyword>
<feature type="compositionally biased region" description="Low complexity" evidence="12">
    <location>
        <begin position="270"/>
        <end position="299"/>
    </location>
</feature>
<dbReference type="GO" id="GO:0005743">
    <property type="term" value="C:mitochondrial inner membrane"/>
    <property type="evidence" value="ECO:0007669"/>
    <property type="project" value="UniProtKB-SubCell"/>
</dbReference>
<evidence type="ECO:0000256" key="9">
    <source>
        <dbReference type="ARBA" id="ARBA00023136"/>
    </source>
</evidence>
<name>A0A8S2ED09_9BILA</name>
<evidence type="ECO:0000256" key="12">
    <source>
        <dbReference type="SAM" id="MobiDB-lite"/>
    </source>
</evidence>
<keyword evidence="6" id="KW-0999">Mitochondrion inner membrane</keyword>
<accession>A0A8S2ED09</accession>
<evidence type="ECO:0000313" key="15">
    <source>
        <dbReference type="Proteomes" id="UP000677228"/>
    </source>
</evidence>
<dbReference type="Proteomes" id="UP000682733">
    <property type="component" value="Unassembled WGS sequence"/>
</dbReference>
<evidence type="ECO:0000256" key="7">
    <source>
        <dbReference type="ARBA" id="ARBA00022989"/>
    </source>
</evidence>
<evidence type="ECO:0000256" key="5">
    <source>
        <dbReference type="ARBA" id="ARBA00022737"/>
    </source>
</evidence>
<keyword evidence="7" id="KW-1133">Transmembrane helix</keyword>
<feature type="repeat" description="Solcar" evidence="10">
    <location>
        <begin position="70"/>
        <end position="157"/>
    </location>
</feature>
<dbReference type="PANTHER" id="PTHR45671">
    <property type="entry name" value="SOLUTE CARRIER FAMILY 25 (MITOCHONDRIAL CARRIER PHOSPHATE CARRIER), MEMBER 3, LIKE-RELATED-RELATED"/>
    <property type="match status" value="1"/>
</dbReference>
<evidence type="ECO:0000256" key="4">
    <source>
        <dbReference type="ARBA" id="ARBA00022692"/>
    </source>
</evidence>
<gene>
    <name evidence="13" type="ORF">OVA965_LOCUS20262</name>
    <name evidence="14" type="ORF">TMI583_LOCUS20582</name>
</gene>
<organism evidence="13 15">
    <name type="scientific">Didymodactylos carnosus</name>
    <dbReference type="NCBI Taxonomy" id="1234261"/>
    <lineage>
        <taxon>Eukaryota</taxon>
        <taxon>Metazoa</taxon>
        <taxon>Spiralia</taxon>
        <taxon>Gnathifera</taxon>
        <taxon>Rotifera</taxon>
        <taxon>Eurotatoria</taxon>
        <taxon>Bdelloidea</taxon>
        <taxon>Philodinida</taxon>
        <taxon>Philodinidae</taxon>
        <taxon>Didymodactylos</taxon>
    </lineage>
</organism>
<keyword evidence="4 10" id="KW-0812">Transmembrane</keyword>
<sequence length="330" mass="37004">MGFSVNPDKYKGLVKGLKTIVAEEGSRAVWKGWLPTFFGYSAQGAFKYGLYEIFKDQYANMVGKDNYDKYKGLIWCAASASAEFFADIALCPLEMVKVKVQTSPHGTFPVAFGPAWSEMNAKRVDTGFPYRSLVPLWSRQIPYTVAKFYFFEKVVQLFYTYVFTQPKDTYSKTTQLGVTFASGYSAGVICAIVSHPADSVVSLLGKPANKGKSLGQIIKNRMPSLNPSLDRTNVDQFYMNPNNYPLMSQQMPISNMPINGQHSMNFNQISSSPQQYQSSLNNSSSHSSHHSSSNSLSSSMNKPKRLTFLQVIAIYNEITNVWPTEKWLHL</sequence>
<comment type="subcellular location">
    <subcellularLocation>
        <location evidence="1">Mitochondrion inner membrane</location>
        <topology evidence="1">Multi-pass membrane protein</topology>
    </subcellularLocation>
</comment>
<dbReference type="EMBL" id="CAJOBA010018030">
    <property type="protein sequence ID" value="CAF3898044.1"/>
    <property type="molecule type" value="Genomic_DNA"/>
</dbReference>
<evidence type="ECO:0000256" key="3">
    <source>
        <dbReference type="ARBA" id="ARBA00022448"/>
    </source>
</evidence>
<evidence type="ECO:0000313" key="14">
    <source>
        <dbReference type="EMBL" id="CAF3898044.1"/>
    </source>
</evidence>
<keyword evidence="3 11" id="KW-0813">Transport</keyword>
<evidence type="ECO:0000256" key="8">
    <source>
        <dbReference type="ARBA" id="ARBA00023128"/>
    </source>
</evidence>
<dbReference type="SUPFAM" id="SSF103506">
    <property type="entry name" value="Mitochondrial carrier"/>
    <property type="match status" value="1"/>
</dbReference>
<reference evidence="13" key="1">
    <citation type="submission" date="2021-02" db="EMBL/GenBank/DDBJ databases">
        <authorList>
            <person name="Nowell W R."/>
        </authorList>
    </citation>
    <scope>NUCLEOTIDE SEQUENCE</scope>
</reference>
<evidence type="ECO:0008006" key="16">
    <source>
        <dbReference type="Google" id="ProtNLM"/>
    </source>
</evidence>
<dbReference type="Gene3D" id="1.50.40.10">
    <property type="entry name" value="Mitochondrial carrier domain"/>
    <property type="match status" value="1"/>
</dbReference>
<protein>
    <recommendedName>
        <fullName evidence="16">Mitochondrial phosphate carrier protein</fullName>
    </recommendedName>
</protein>
<dbReference type="InterPro" id="IPR044677">
    <property type="entry name" value="SLC25A3/Pic2/Mir1-like"/>
</dbReference>
<dbReference type="EMBL" id="CAJNOK010010709">
    <property type="protein sequence ID" value="CAF1122735.1"/>
    <property type="molecule type" value="Genomic_DNA"/>
</dbReference>
<dbReference type="PANTHER" id="PTHR45671:SF10">
    <property type="entry name" value="SOLUTE CARRIER FAMILY 25 MEMBER 3"/>
    <property type="match status" value="1"/>
</dbReference>